<dbReference type="Pfam" id="PF00092">
    <property type="entry name" value="VWA"/>
    <property type="match status" value="1"/>
</dbReference>
<evidence type="ECO:0000256" key="2">
    <source>
        <dbReference type="SAM" id="Phobius"/>
    </source>
</evidence>
<organism evidence="4 5">
    <name type="scientific">Urochloa decumbens</name>
    <dbReference type="NCBI Taxonomy" id="240449"/>
    <lineage>
        <taxon>Eukaryota</taxon>
        <taxon>Viridiplantae</taxon>
        <taxon>Streptophyta</taxon>
        <taxon>Embryophyta</taxon>
        <taxon>Tracheophyta</taxon>
        <taxon>Spermatophyta</taxon>
        <taxon>Magnoliopsida</taxon>
        <taxon>Liliopsida</taxon>
        <taxon>Poales</taxon>
        <taxon>Poaceae</taxon>
        <taxon>PACMAD clade</taxon>
        <taxon>Panicoideae</taxon>
        <taxon>Panicodae</taxon>
        <taxon>Paniceae</taxon>
        <taxon>Melinidinae</taxon>
        <taxon>Urochloa</taxon>
    </lineage>
</organism>
<dbReference type="Proteomes" id="UP001497457">
    <property type="component" value="Chromosome 18b"/>
</dbReference>
<dbReference type="PANTHER" id="PTHR10579:SF129">
    <property type="entry name" value="OS01G0640200 PROTEIN"/>
    <property type="match status" value="1"/>
</dbReference>
<protein>
    <recommendedName>
        <fullName evidence="3">VWFA domain-containing protein</fullName>
    </recommendedName>
</protein>
<sequence length="677" mass="75273">MSFRDDEAPPENSSAGPKQPIRKVDRVRLVAYSNDKAPLEENRQQVLLEVVDTSSADERSGLDLVAVLDVSGSMANGGKLDKLKVAMKFVISKLGPMDRLSIVTFSSNADRQCPLRIMTVFAKEELKGIVEDKLSAGGSTSMRDGLKMGVDVLAQRQYSSGRVSSVILMSDGWEFPLPRSASMDVDVGDVAVYTFGFGEDHDAEVLGAIASKSQGGTFRYVRDDESLSAHFAKILAGLLSIVVQDLKLTLWEQPGHSKIERVEAGSYPQTLVGDTCSVNVSFGDIFSDEVRKVIVHLILPAVHREYRATSVVAQCCYRTTHGKTFYSPRGHLRCFIHRTSSASQGSVNPEVKEELDRICYVSKIEEANAMNDYDSAHGKLEEAQKFLDSKQPNRMVDILKNELQQLLRLKRWKDLLASLLASKMTHDRQRGGGLFATPLMSKYTEQANVFEKDPNKLPPSVTENVEEAQFVMKKRGPERSRRTPSWWVRLMVILCTVLSISVIVAGVAVFAAYMLIKPKMPYLVVSDAQLGLLQYDSQDSTIRSLQMLITILAENINSKADASFSGIDFTLEFHGAGVALLRAEQFMVARESSLTLQFNIVSEKQTLDPAGKQSMEESLKAGVVQFDLFTKARTRWKVGVFVRHQYWTHISCGLHFFFPGNGTVMPSDRDRCRSKSP</sequence>
<dbReference type="EMBL" id="OZ075128">
    <property type="protein sequence ID" value="CAL4956892.1"/>
    <property type="molecule type" value="Genomic_DNA"/>
</dbReference>
<dbReference type="PROSITE" id="PS50234">
    <property type="entry name" value="VWFA"/>
    <property type="match status" value="1"/>
</dbReference>
<feature type="domain" description="VWFA" evidence="3">
    <location>
        <begin position="63"/>
        <end position="234"/>
    </location>
</feature>
<reference evidence="5" key="1">
    <citation type="submission" date="2024-06" db="EMBL/GenBank/DDBJ databases">
        <authorList>
            <person name="Ryan C."/>
        </authorList>
    </citation>
    <scope>NUCLEOTIDE SEQUENCE [LARGE SCALE GENOMIC DNA]</scope>
</reference>
<evidence type="ECO:0000313" key="4">
    <source>
        <dbReference type="EMBL" id="CAL4956892.1"/>
    </source>
</evidence>
<dbReference type="InterPro" id="IPR051266">
    <property type="entry name" value="CLCR"/>
</dbReference>
<dbReference type="AlphaFoldDB" id="A0ABC8ZAK5"/>
<name>A0ABC8ZAK5_9POAL</name>
<evidence type="ECO:0000256" key="1">
    <source>
        <dbReference type="SAM" id="MobiDB-lite"/>
    </source>
</evidence>
<dbReference type="InterPro" id="IPR036465">
    <property type="entry name" value="vWFA_dom_sf"/>
</dbReference>
<gene>
    <name evidence="4" type="ORF">URODEC1_LOCUS42219</name>
</gene>
<feature type="transmembrane region" description="Helical" evidence="2">
    <location>
        <begin position="486"/>
        <end position="516"/>
    </location>
</feature>
<proteinExistence type="predicted"/>
<keyword evidence="2" id="KW-0472">Membrane</keyword>
<dbReference type="SMART" id="SM00327">
    <property type="entry name" value="VWA"/>
    <property type="match status" value="1"/>
</dbReference>
<keyword evidence="2" id="KW-1133">Transmembrane helix</keyword>
<dbReference type="InterPro" id="IPR002035">
    <property type="entry name" value="VWF_A"/>
</dbReference>
<dbReference type="Gene3D" id="3.40.50.410">
    <property type="entry name" value="von Willebrand factor, type A domain"/>
    <property type="match status" value="1"/>
</dbReference>
<keyword evidence="2" id="KW-0812">Transmembrane</keyword>
<dbReference type="PANTHER" id="PTHR10579">
    <property type="entry name" value="CALCIUM-ACTIVATED CHLORIDE CHANNEL REGULATOR"/>
    <property type="match status" value="1"/>
</dbReference>
<accession>A0ABC8ZAK5</accession>
<evidence type="ECO:0000313" key="5">
    <source>
        <dbReference type="Proteomes" id="UP001497457"/>
    </source>
</evidence>
<feature type="region of interest" description="Disordered" evidence="1">
    <location>
        <begin position="1"/>
        <end position="22"/>
    </location>
</feature>
<evidence type="ECO:0000259" key="3">
    <source>
        <dbReference type="PROSITE" id="PS50234"/>
    </source>
</evidence>
<reference evidence="4 5" key="2">
    <citation type="submission" date="2024-10" db="EMBL/GenBank/DDBJ databases">
        <authorList>
            <person name="Ryan C."/>
        </authorList>
    </citation>
    <scope>NUCLEOTIDE SEQUENCE [LARGE SCALE GENOMIC DNA]</scope>
</reference>
<keyword evidence="5" id="KW-1185">Reference proteome</keyword>
<dbReference type="SUPFAM" id="SSF53300">
    <property type="entry name" value="vWA-like"/>
    <property type="match status" value="1"/>
</dbReference>